<dbReference type="InterPro" id="IPR032675">
    <property type="entry name" value="LRR_dom_sf"/>
</dbReference>
<dbReference type="AlphaFoldDB" id="A0A438JIF7"/>
<name>A0A438JIF7_VITVI</name>
<protein>
    <recommendedName>
        <fullName evidence="3">Disease resistance protein</fullName>
    </recommendedName>
</protein>
<accession>A0A438JIF7</accession>
<organism evidence="1 2">
    <name type="scientific">Vitis vinifera</name>
    <name type="common">Grape</name>
    <dbReference type="NCBI Taxonomy" id="29760"/>
    <lineage>
        <taxon>Eukaryota</taxon>
        <taxon>Viridiplantae</taxon>
        <taxon>Streptophyta</taxon>
        <taxon>Embryophyta</taxon>
        <taxon>Tracheophyta</taxon>
        <taxon>Spermatophyta</taxon>
        <taxon>Magnoliopsida</taxon>
        <taxon>eudicotyledons</taxon>
        <taxon>Gunneridae</taxon>
        <taxon>Pentapetalae</taxon>
        <taxon>rosids</taxon>
        <taxon>Vitales</taxon>
        <taxon>Vitaceae</taxon>
        <taxon>Viteae</taxon>
        <taxon>Vitis</taxon>
    </lineage>
</organism>
<dbReference type="SUPFAM" id="SSF52047">
    <property type="entry name" value="RNI-like"/>
    <property type="match status" value="1"/>
</dbReference>
<evidence type="ECO:0000313" key="2">
    <source>
        <dbReference type="Proteomes" id="UP000288805"/>
    </source>
</evidence>
<proteinExistence type="predicted"/>
<evidence type="ECO:0000313" key="1">
    <source>
        <dbReference type="EMBL" id="RVX08738.1"/>
    </source>
</evidence>
<dbReference type="EMBL" id="QGNW01000040">
    <property type="protein sequence ID" value="RVX08738.1"/>
    <property type="molecule type" value="Genomic_DNA"/>
</dbReference>
<dbReference type="Proteomes" id="UP000288805">
    <property type="component" value="Unassembled WGS sequence"/>
</dbReference>
<reference evidence="1 2" key="1">
    <citation type="journal article" date="2018" name="PLoS Genet.">
        <title>Population sequencing reveals clonal diversity and ancestral inbreeding in the grapevine cultivar Chardonnay.</title>
        <authorList>
            <person name="Roach M.J."/>
            <person name="Johnson D.L."/>
            <person name="Bohlmann J."/>
            <person name="van Vuuren H.J."/>
            <person name="Jones S.J."/>
            <person name="Pretorius I.S."/>
            <person name="Schmidt S.A."/>
            <person name="Borneman A.R."/>
        </authorList>
    </citation>
    <scope>NUCLEOTIDE SEQUENCE [LARGE SCALE GENOMIC DNA]</scope>
    <source>
        <strain evidence="2">cv. Chardonnay</strain>
        <tissue evidence="1">Leaf</tissue>
    </source>
</reference>
<sequence>MGGSNHVRNDKTGQQIEVSFGGRRRRAGGGKSLEVTQEGPVEHFFGEVCVNPMVVRMEGWTCHVSNGGMLCEAATCSFRGGPIGEVRVPEGISRLKSLQTLEGIYTGGSISKELESFSPPSLLQILKLEGRLIESPAWLGSMENLTKLPMMEEGAMPCLQYPCFRNCFRLRALPDGLQYMTTLKKLVLYPIHGNLARRLSPNGGPENYKVKHTPQLSNGVLNLEQLRHLKMFQPIHDVRLDFHKVSPASETSKLYKLYTQVVALPRNYATISTLFGMKIQFSPCLETFSPPQLLQILELTGRLLEITVWLASMENLSQLRMRCSHLSENPTTILQFLPDLKYLLTGHAYKGVSIALSHPLPP</sequence>
<comment type="caution">
    <text evidence="1">The sequence shown here is derived from an EMBL/GenBank/DDBJ whole genome shotgun (WGS) entry which is preliminary data.</text>
</comment>
<evidence type="ECO:0008006" key="3">
    <source>
        <dbReference type="Google" id="ProtNLM"/>
    </source>
</evidence>
<gene>
    <name evidence="1" type="ORF">CK203_011051</name>
</gene>
<dbReference type="Gene3D" id="3.80.10.10">
    <property type="entry name" value="Ribonuclease Inhibitor"/>
    <property type="match status" value="1"/>
</dbReference>